<dbReference type="SUPFAM" id="SSF117074">
    <property type="entry name" value="Hypothetical protein PA1324"/>
    <property type="match status" value="1"/>
</dbReference>
<dbReference type="RefSeq" id="WP_111346956.1">
    <property type="nucleotide sequence ID" value="NZ_QLII01000001.1"/>
</dbReference>
<dbReference type="EMBL" id="QLII01000001">
    <property type="protein sequence ID" value="RAI76874.1"/>
    <property type="molecule type" value="Genomic_DNA"/>
</dbReference>
<dbReference type="InterPro" id="IPR033764">
    <property type="entry name" value="Sdr_B"/>
</dbReference>
<evidence type="ECO:0000256" key="2">
    <source>
        <dbReference type="ARBA" id="ARBA00022525"/>
    </source>
</evidence>
<dbReference type="GO" id="GO:0005576">
    <property type="term" value="C:extracellular region"/>
    <property type="evidence" value="ECO:0007669"/>
    <property type="project" value="UniProtKB-SubCell"/>
</dbReference>
<organism evidence="5 6">
    <name type="scientific">Spirosoma telluris</name>
    <dbReference type="NCBI Taxonomy" id="2183553"/>
    <lineage>
        <taxon>Bacteria</taxon>
        <taxon>Pseudomonadati</taxon>
        <taxon>Bacteroidota</taxon>
        <taxon>Cytophagia</taxon>
        <taxon>Cytophagales</taxon>
        <taxon>Cytophagaceae</taxon>
        <taxon>Spirosoma</taxon>
    </lineage>
</organism>
<evidence type="ECO:0000256" key="3">
    <source>
        <dbReference type="ARBA" id="ARBA00022729"/>
    </source>
</evidence>
<comment type="caution">
    <text evidence="5">The sequence shown here is derived from an EMBL/GenBank/DDBJ whole genome shotgun (WGS) entry which is preliminary data.</text>
</comment>
<accession>A0A327NST5</accession>
<gene>
    <name evidence="5" type="ORF">HMF3257_26745</name>
</gene>
<evidence type="ECO:0000259" key="4">
    <source>
        <dbReference type="Pfam" id="PF17210"/>
    </source>
</evidence>
<reference evidence="5 6" key="1">
    <citation type="submission" date="2018-06" db="EMBL/GenBank/DDBJ databases">
        <title>Spirosoma sp. HMF3257 Genome sequencing and assembly.</title>
        <authorList>
            <person name="Kang H."/>
            <person name="Cha I."/>
            <person name="Kim H."/>
            <person name="Kang J."/>
            <person name="Joh K."/>
        </authorList>
    </citation>
    <scope>NUCLEOTIDE SEQUENCE [LARGE SCALE GENOMIC DNA]</scope>
    <source>
        <strain evidence="5 6">HMF3257</strain>
    </source>
</reference>
<evidence type="ECO:0000313" key="6">
    <source>
        <dbReference type="Proteomes" id="UP000249016"/>
    </source>
</evidence>
<keyword evidence="3" id="KW-0732">Signal</keyword>
<protein>
    <recommendedName>
        <fullName evidence="4">SD-repeat containing protein B domain-containing protein</fullName>
    </recommendedName>
</protein>
<keyword evidence="6" id="KW-1185">Reference proteome</keyword>
<feature type="domain" description="SD-repeat containing protein B" evidence="4">
    <location>
        <begin position="811"/>
        <end position="890"/>
    </location>
</feature>
<dbReference type="Pfam" id="PF17210">
    <property type="entry name" value="SdrD_B"/>
    <property type="match status" value="1"/>
</dbReference>
<comment type="subcellular location">
    <subcellularLocation>
        <location evidence="1">Secreted</location>
    </subcellularLocation>
</comment>
<evidence type="ECO:0000313" key="5">
    <source>
        <dbReference type="EMBL" id="RAI76874.1"/>
    </source>
</evidence>
<keyword evidence="2" id="KW-0964">Secreted</keyword>
<sequence length="1308" mass="133817">MGVSDGTVVSMAANSSFNIDMGSALPAGTALTVYYSSANTTAPMQVLAATSAGGPYTFIGTVNASTSSTNQSITLPITAQYIQLKTTGTAYSPDAVTFPVYTCVTPPNTQCPTGQMLVAYTQGAVGNNGTTGTVSNATNAIGSPDGAVAGLNANSSVTLDMGSTVSAGNSLLFTYSSDNTTAPLQVLVATNLGGPYTNIGQMPSNAGTTTNSIQLPLDARYVRLLTIGTTYSLDAVTYPVYSCVTPPSTTCASGQFQTSYTAGAQGVGTTTGTVTTATNATGTPDGNLAAMSANSSLILNLGSVVTAGNSLNITYLSGNTTAPLQVLIATNAGGSYTNIAQLSGSTSRKTISVVLPLNAQYIQLQTTATNYSIDAITQTLYSCVASPITSCSTGQISSSYQAGTQGIGATTGTVSNPSNIIGVIDGTVAAISANSSLITDLGSIIAAGNTLYLTYSSGNTTAPMQVLVATSAGGPYTNIAQLAGSTTSTTVPVTLPLAAQYIQLQTAATAYSPDAITYPVYTCVTPISSTCGAGQQLISYQSGAQTLGNTSGTVTNSSNLIGSPDGAVATVSANSSVILDLGTVVTGGNTLRVTYSSANTTAPMQVLVATNLGGPYTNVAQLAGSTTNRTETVNLPVDARYVKLLTTGTVYSPDAITYPVYTCVSNPASICSAGQQVVTYNTGAVGLNNTTSVTTPTYGTGTPDGAYAVIAANGVLTLDLGSVVAGGNTLTVNYKSSDLVAPMQVLVATNLSGPYTNVGQLPGSIANTTGSLTLPVDARYVQLQTKATTYSVDAITRPVYNCISSTLTSGIVYLDGNVNGVQNSTEQGVGGITVNAYDANGNLVATTTTSNGNPLLNIPAGYYSFNNLTAGQPYRLEFVNLPQQYSPSAYGIDNGTTVQFVQGVTQNNDLGLYAPSKICSFLPNPRMVSGKGLVSGPTSVDSYDYYDRSTAGSYLAITQTNDIAYSQIGVPLGLDSQRPNNWIYMSPISTNLPAAFPPSPDGSSAIYIANYNGPNGTQAYQGTKLLVKLSDLGIDVGNTSTTLGGNPFGVQGLGGLTFSQSGDTLYSVNMSNGKLVQVDVSDVDYNNLPATKPTSALEITPPASLANCSGGVYRPTALTQYGGKIYMGGVCDASISKSNSDLKGVVIAFNPSTQTWSNVLSYPINFTAGDLHVTGYTQVGWTAGGNFQPVLMDLAFADNGMMVIGTTNRLVYGMGTSNQQHGYILGAWPQSDGTYTLENGGQLGPYTSAAPNETGSDGPGGEWFFEQSAYTGAHIYTFNGGLYIKAGSNEVVMGVTDPQTSYTYGQIT</sequence>
<dbReference type="Gene3D" id="2.60.40.10">
    <property type="entry name" value="Immunoglobulins"/>
    <property type="match status" value="1"/>
</dbReference>
<dbReference type="Proteomes" id="UP000249016">
    <property type="component" value="Unassembled WGS sequence"/>
</dbReference>
<proteinExistence type="predicted"/>
<dbReference type="InterPro" id="IPR013783">
    <property type="entry name" value="Ig-like_fold"/>
</dbReference>
<name>A0A327NST5_9BACT</name>
<evidence type="ECO:0000256" key="1">
    <source>
        <dbReference type="ARBA" id="ARBA00004613"/>
    </source>
</evidence>
<dbReference type="OrthoDB" id="254354at2"/>